<dbReference type="EMBL" id="CAACVJ010000137">
    <property type="protein sequence ID" value="VEP13846.1"/>
    <property type="molecule type" value="Genomic_DNA"/>
</dbReference>
<keyword evidence="6" id="KW-1133">Transmembrane helix</keyword>
<feature type="region of interest" description="Disordered" evidence="5">
    <location>
        <begin position="416"/>
        <end position="435"/>
    </location>
</feature>
<keyword evidence="3" id="KW-0238">DNA-binding</keyword>
<evidence type="ECO:0000256" key="1">
    <source>
        <dbReference type="ARBA" id="ARBA00010075"/>
    </source>
</evidence>
<feature type="transmembrane region" description="Helical" evidence="6">
    <location>
        <begin position="53"/>
        <end position="71"/>
    </location>
</feature>
<dbReference type="InterPro" id="IPR002559">
    <property type="entry name" value="Transposase_11"/>
</dbReference>
<dbReference type="GO" id="GO:0006313">
    <property type="term" value="P:DNA transposition"/>
    <property type="evidence" value="ECO:0007669"/>
    <property type="project" value="InterPro"/>
</dbReference>
<dbReference type="Pfam" id="PF01609">
    <property type="entry name" value="DDE_Tnp_1"/>
    <property type="match status" value="1"/>
</dbReference>
<evidence type="ECO:0000256" key="6">
    <source>
        <dbReference type="SAM" id="Phobius"/>
    </source>
</evidence>
<evidence type="ECO:0000256" key="3">
    <source>
        <dbReference type="ARBA" id="ARBA00023125"/>
    </source>
</evidence>
<keyword evidence="9" id="KW-1185">Reference proteome</keyword>
<dbReference type="InterPro" id="IPR047952">
    <property type="entry name" value="Transpos_IS4"/>
</dbReference>
<keyword evidence="4" id="KW-0233">DNA recombination</keyword>
<sequence length="435" mass="50226">MAHSQKSIRDHVRNRSQPNVDNQVISQQLEDLVKPCVYNQQAYYRSLGMRERILNLPLMVAAVLTLVWRQVPSCRELNRMLARENLLWARVTKVSQPALSQRLLNFPASMFEKVLNDLLVPLNQRWQQRQKRKSPLGITQAKKHFERIWIADASTLEALFRKLKSLEDQPLGQLGGRICAVVALQTRYPVKTWFNEHPYTHESNFQPQLLEFVPAQTLLLLDRGFWNYGFFDQLIMSKSNFVTRLKANAKYKSISILSQSQHHCDQLVCLGTGYQGNPILSLRLVEIKNGNCWYRYLTSVLDPNVLPPYVVADLYCRRWRIEESFLLLKRLLGLSYLWTGSINGIKLQLWATWLFYAVLIDLSDEVADELTLPMNSISVEMVFRGIYHFTQALNRGTATDIIAYLTAPENRDLGIVKSTRPKRARPPLDLSPSPS</sequence>
<organism evidence="8 9">
    <name type="scientific">Hyella patelloides LEGE 07179</name>
    <dbReference type="NCBI Taxonomy" id="945734"/>
    <lineage>
        <taxon>Bacteria</taxon>
        <taxon>Bacillati</taxon>
        <taxon>Cyanobacteriota</taxon>
        <taxon>Cyanophyceae</taxon>
        <taxon>Pleurocapsales</taxon>
        <taxon>Hyellaceae</taxon>
        <taxon>Hyella</taxon>
    </lineage>
</organism>
<dbReference type="GO" id="GO:0004803">
    <property type="term" value="F:transposase activity"/>
    <property type="evidence" value="ECO:0007669"/>
    <property type="project" value="InterPro"/>
</dbReference>
<dbReference type="SUPFAM" id="SSF53098">
    <property type="entry name" value="Ribonuclease H-like"/>
    <property type="match status" value="1"/>
</dbReference>
<evidence type="ECO:0000256" key="4">
    <source>
        <dbReference type="ARBA" id="ARBA00023172"/>
    </source>
</evidence>
<evidence type="ECO:0000259" key="7">
    <source>
        <dbReference type="Pfam" id="PF01609"/>
    </source>
</evidence>
<keyword evidence="6" id="KW-0472">Membrane</keyword>
<keyword evidence="2" id="KW-0815">Transposition</keyword>
<dbReference type="OrthoDB" id="570301at2"/>
<evidence type="ECO:0000313" key="8">
    <source>
        <dbReference type="EMBL" id="VEP13846.1"/>
    </source>
</evidence>
<reference evidence="8 9" key="1">
    <citation type="submission" date="2019-01" db="EMBL/GenBank/DDBJ databases">
        <authorList>
            <person name="Brito A."/>
        </authorList>
    </citation>
    <scope>NUCLEOTIDE SEQUENCE [LARGE SCALE GENOMIC DNA]</scope>
    <source>
        <strain evidence="8">1</strain>
    </source>
</reference>
<dbReference type="PANTHER" id="PTHR33258:SF1">
    <property type="entry name" value="TRANSPOSASE INSL FOR INSERTION SEQUENCE ELEMENT IS186A-RELATED"/>
    <property type="match status" value="1"/>
</dbReference>
<dbReference type="PANTHER" id="PTHR33258">
    <property type="entry name" value="TRANSPOSASE INSL FOR INSERTION SEQUENCE ELEMENT IS186A-RELATED"/>
    <property type="match status" value="1"/>
</dbReference>
<evidence type="ECO:0000313" key="9">
    <source>
        <dbReference type="Proteomes" id="UP000320055"/>
    </source>
</evidence>
<evidence type="ECO:0000256" key="2">
    <source>
        <dbReference type="ARBA" id="ARBA00022578"/>
    </source>
</evidence>
<accession>A0A563VQV3</accession>
<dbReference type="NCBIfam" id="NF033592">
    <property type="entry name" value="transpos_IS4_1"/>
    <property type="match status" value="1"/>
</dbReference>
<evidence type="ECO:0000256" key="5">
    <source>
        <dbReference type="SAM" id="MobiDB-lite"/>
    </source>
</evidence>
<dbReference type="AlphaFoldDB" id="A0A563VQV3"/>
<dbReference type="InterPro" id="IPR012337">
    <property type="entry name" value="RNaseH-like_sf"/>
</dbReference>
<name>A0A563VQV3_9CYAN</name>
<proteinExistence type="inferred from homology"/>
<dbReference type="Proteomes" id="UP000320055">
    <property type="component" value="Unassembled WGS sequence"/>
</dbReference>
<feature type="region of interest" description="Disordered" evidence="5">
    <location>
        <begin position="1"/>
        <end position="20"/>
    </location>
</feature>
<comment type="similarity">
    <text evidence="1">Belongs to the transposase 11 family.</text>
</comment>
<protein>
    <submittedName>
        <fullName evidence="8">Transposase</fullName>
    </submittedName>
</protein>
<keyword evidence="6" id="KW-0812">Transmembrane</keyword>
<dbReference type="GO" id="GO:0003677">
    <property type="term" value="F:DNA binding"/>
    <property type="evidence" value="ECO:0007669"/>
    <property type="project" value="UniProtKB-KW"/>
</dbReference>
<gene>
    <name evidence="8" type="ORF">H1P_2210009</name>
</gene>
<feature type="domain" description="Transposase IS4-like" evidence="7">
    <location>
        <begin position="172"/>
        <end position="350"/>
    </location>
</feature>